<evidence type="ECO:0000256" key="1">
    <source>
        <dbReference type="ARBA" id="ARBA00010641"/>
    </source>
</evidence>
<dbReference type="PANTHER" id="PTHR30173:SF43">
    <property type="entry name" value="ECF RNA POLYMERASE SIGMA FACTOR SIGI-RELATED"/>
    <property type="match status" value="1"/>
</dbReference>
<dbReference type="SUPFAM" id="SSF54427">
    <property type="entry name" value="NTF2-like"/>
    <property type="match status" value="1"/>
</dbReference>
<dbReference type="RefSeq" id="WP_030250184.1">
    <property type="nucleotide sequence ID" value="NZ_JBHEZZ010000001.1"/>
</dbReference>
<evidence type="ECO:0000256" key="2">
    <source>
        <dbReference type="ARBA" id="ARBA00011344"/>
    </source>
</evidence>
<dbReference type="Pfam" id="PF08281">
    <property type="entry name" value="Sigma70_r4_2"/>
    <property type="match status" value="1"/>
</dbReference>
<dbReference type="NCBIfam" id="TIGR02937">
    <property type="entry name" value="sigma70-ECF"/>
    <property type="match status" value="1"/>
</dbReference>
<feature type="region of interest" description="Disordered" evidence="6">
    <location>
        <begin position="77"/>
        <end position="97"/>
    </location>
</feature>
<evidence type="ECO:0000313" key="9">
    <source>
        <dbReference type="EMBL" id="MFC1399829.1"/>
    </source>
</evidence>
<accession>A0ABV6UEH2</accession>
<dbReference type="InterPro" id="IPR013324">
    <property type="entry name" value="RNA_pol_sigma_r3/r4-like"/>
</dbReference>
<evidence type="ECO:0000256" key="3">
    <source>
        <dbReference type="ARBA" id="ARBA00023015"/>
    </source>
</evidence>
<comment type="similarity">
    <text evidence="1">Belongs to the sigma-70 factor family. ECF subfamily.</text>
</comment>
<organism evidence="9 10">
    <name type="scientific">Streptacidiphilus cavernicola</name>
    <dbReference type="NCBI Taxonomy" id="3342716"/>
    <lineage>
        <taxon>Bacteria</taxon>
        <taxon>Bacillati</taxon>
        <taxon>Actinomycetota</taxon>
        <taxon>Actinomycetes</taxon>
        <taxon>Kitasatosporales</taxon>
        <taxon>Streptomycetaceae</taxon>
        <taxon>Streptacidiphilus</taxon>
    </lineage>
</organism>
<evidence type="ECO:0000313" key="10">
    <source>
        <dbReference type="Proteomes" id="UP001592528"/>
    </source>
</evidence>
<keyword evidence="5" id="KW-0804">Transcription</keyword>
<dbReference type="Gene3D" id="1.10.10.10">
    <property type="entry name" value="Winged helix-like DNA-binding domain superfamily/Winged helix DNA-binding domain"/>
    <property type="match status" value="1"/>
</dbReference>
<dbReference type="InterPro" id="IPR032710">
    <property type="entry name" value="NTF2-like_dom_sf"/>
</dbReference>
<dbReference type="InterPro" id="IPR052704">
    <property type="entry name" value="ECF_Sigma-70_Domain"/>
</dbReference>
<comment type="subunit">
    <text evidence="2">Interacts transiently with the RNA polymerase catalytic core formed by RpoA, RpoB, RpoC and RpoZ (2 alpha, 1 beta, 1 beta' and 1 omega subunit) to form the RNA polymerase holoenzyme that can initiate transcription.</text>
</comment>
<dbReference type="SUPFAM" id="SSF88946">
    <property type="entry name" value="Sigma2 domain of RNA polymerase sigma factors"/>
    <property type="match status" value="1"/>
</dbReference>
<sequence>MDDGRDALALRFETERPRLRAVAHRMLGSLGGAEDAVQEAWLRLGRVDADGIDNLAAWLTTVVSRICLDMLRSRTARPEDPVGQQVSDRISDDGEHADPEREALLVDSVGRALLVVLDRLGPAERVAFVLHDLFAVPFEQIAAVLERSPAAAKKLASRARQRVHGAPLLPRAELDAHRHVVEAFLTASRGGDLDALVAVLAPEVVRRSDPAAVPAGAATVARGRAAVLEGVAAFGRRAGTAAVLLVNGQVGAVVAPGGRLRVALTFTVGDGLITGYEVIADPARLRALELAVLDPD</sequence>
<keyword evidence="10" id="KW-1185">Reference proteome</keyword>
<feature type="domain" description="RNA polymerase sigma factor 70 region 4 type 2" evidence="8">
    <location>
        <begin position="112"/>
        <end position="162"/>
    </location>
</feature>
<evidence type="ECO:0000259" key="8">
    <source>
        <dbReference type="Pfam" id="PF08281"/>
    </source>
</evidence>
<gene>
    <name evidence="9" type="ORF">ACEZDJ_00790</name>
</gene>
<name>A0ABV6UEH2_9ACTN</name>
<dbReference type="Pfam" id="PF04542">
    <property type="entry name" value="Sigma70_r2"/>
    <property type="match status" value="1"/>
</dbReference>
<dbReference type="SUPFAM" id="SSF88659">
    <property type="entry name" value="Sigma3 and sigma4 domains of RNA polymerase sigma factors"/>
    <property type="match status" value="1"/>
</dbReference>
<dbReference type="InterPro" id="IPR036388">
    <property type="entry name" value="WH-like_DNA-bd_sf"/>
</dbReference>
<dbReference type="InterPro" id="IPR007627">
    <property type="entry name" value="RNA_pol_sigma70_r2"/>
</dbReference>
<evidence type="ECO:0000259" key="7">
    <source>
        <dbReference type="Pfam" id="PF04542"/>
    </source>
</evidence>
<evidence type="ECO:0000256" key="6">
    <source>
        <dbReference type="SAM" id="MobiDB-lite"/>
    </source>
</evidence>
<dbReference type="InterPro" id="IPR013249">
    <property type="entry name" value="RNA_pol_sigma70_r4_t2"/>
</dbReference>
<dbReference type="Proteomes" id="UP001592528">
    <property type="component" value="Unassembled WGS sequence"/>
</dbReference>
<reference evidence="9 10" key="1">
    <citation type="submission" date="2024-09" db="EMBL/GenBank/DDBJ databases">
        <authorList>
            <person name="Lee S.D."/>
        </authorList>
    </citation>
    <scope>NUCLEOTIDE SEQUENCE [LARGE SCALE GENOMIC DNA]</scope>
    <source>
        <strain evidence="9 10">N1-5</strain>
    </source>
</reference>
<keyword evidence="4" id="KW-0731">Sigma factor</keyword>
<evidence type="ECO:0000256" key="5">
    <source>
        <dbReference type="ARBA" id="ARBA00023163"/>
    </source>
</evidence>
<dbReference type="PANTHER" id="PTHR30173">
    <property type="entry name" value="SIGMA 19 FACTOR"/>
    <property type="match status" value="1"/>
</dbReference>
<proteinExistence type="inferred from homology"/>
<protein>
    <submittedName>
        <fullName evidence="9">Sigma-70 family RNA polymerase sigma factor</fullName>
    </submittedName>
</protein>
<dbReference type="InterPro" id="IPR014284">
    <property type="entry name" value="RNA_pol_sigma-70_dom"/>
</dbReference>
<dbReference type="Gene3D" id="1.10.1740.10">
    <property type="match status" value="1"/>
</dbReference>
<keyword evidence="3" id="KW-0805">Transcription regulation</keyword>
<dbReference type="EMBL" id="JBHEZZ010000001">
    <property type="protein sequence ID" value="MFC1399829.1"/>
    <property type="molecule type" value="Genomic_DNA"/>
</dbReference>
<evidence type="ECO:0000256" key="4">
    <source>
        <dbReference type="ARBA" id="ARBA00023082"/>
    </source>
</evidence>
<comment type="caution">
    <text evidence="9">The sequence shown here is derived from an EMBL/GenBank/DDBJ whole genome shotgun (WGS) entry which is preliminary data.</text>
</comment>
<dbReference type="InterPro" id="IPR013325">
    <property type="entry name" value="RNA_pol_sigma_r2"/>
</dbReference>
<dbReference type="Gene3D" id="3.10.450.50">
    <property type="match status" value="1"/>
</dbReference>
<feature type="domain" description="RNA polymerase sigma-70 region 2" evidence="7">
    <location>
        <begin position="12"/>
        <end position="75"/>
    </location>
</feature>